<dbReference type="InterPro" id="IPR027417">
    <property type="entry name" value="P-loop_NTPase"/>
</dbReference>
<evidence type="ECO:0000256" key="3">
    <source>
        <dbReference type="ARBA" id="ARBA00022840"/>
    </source>
</evidence>
<keyword evidence="4" id="KW-0238">DNA-binding</keyword>
<organism evidence="6 7">
    <name type="scientific">Thraustotheca clavata</name>
    <dbReference type="NCBI Taxonomy" id="74557"/>
    <lineage>
        <taxon>Eukaryota</taxon>
        <taxon>Sar</taxon>
        <taxon>Stramenopiles</taxon>
        <taxon>Oomycota</taxon>
        <taxon>Saprolegniomycetes</taxon>
        <taxon>Saprolegniales</taxon>
        <taxon>Achlyaceae</taxon>
        <taxon>Thraustotheca</taxon>
    </lineage>
</organism>
<feature type="domain" description="DNA mismatch repair proteins mutS family" evidence="5">
    <location>
        <begin position="15"/>
        <end position="31"/>
    </location>
</feature>
<comment type="similarity">
    <text evidence="1">Belongs to the DNA mismatch repair MutS family.</text>
</comment>
<dbReference type="GO" id="GO:0140664">
    <property type="term" value="F:ATP-dependent DNA damage sensor activity"/>
    <property type="evidence" value="ECO:0007669"/>
    <property type="project" value="InterPro"/>
</dbReference>
<dbReference type="Gene3D" id="3.40.50.300">
    <property type="entry name" value="P-loop containing nucleotide triphosphate hydrolases"/>
    <property type="match status" value="1"/>
</dbReference>
<dbReference type="SMART" id="SM00534">
    <property type="entry name" value="MUTSac"/>
    <property type="match status" value="1"/>
</dbReference>
<dbReference type="PROSITE" id="PS00486">
    <property type="entry name" value="DNA_MISMATCH_REPAIR_2"/>
    <property type="match status" value="1"/>
</dbReference>
<accession>A0A1W0AC53</accession>
<dbReference type="GO" id="GO:0030983">
    <property type="term" value="F:mismatched DNA binding"/>
    <property type="evidence" value="ECO:0007669"/>
    <property type="project" value="InterPro"/>
</dbReference>
<dbReference type="PANTHER" id="PTHR11361:SF21">
    <property type="entry name" value="MUTS PROTEIN HOMOLOG 4"/>
    <property type="match status" value="1"/>
</dbReference>
<dbReference type="GO" id="GO:0005634">
    <property type="term" value="C:nucleus"/>
    <property type="evidence" value="ECO:0007669"/>
    <property type="project" value="TreeGrafter"/>
</dbReference>
<protein>
    <submittedName>
        <fullName evidence="6">DNA mismatch repair protein mutS</fullName>
    </submittedName>
</protein>
<proteinExistence type="inferred from homology"/>
<evidence type="ECO:0000256" key="4">
    <source>
        <dbReference type="ARBA" id="ARBA00023125"/>
    </source>
</evidence>
<evidence type="ECO:0000256" key="2">
    <source>
        <dbReference type="ARBA" id="ARBA00022741"/>
    </source>
</evidence>
<dbReference type="Proteomes" id="UP000243217">
    <property type="component" value="Unassembled WGS sequence"/>
</dbReference>
<name>A0A1W0AC53_9STRA</name>
<feature type="non-terminal residue" evidence="6">
    <location>
        <position position="214"/>
    </location>
</feature>
<evidence type="ECO:0000256" key="1">
    <source>
        <dbReference type="ARBA" id="ARBA00006271"/>
    </source>
</evidence>
<evidence type="ECO:0000313" key="6">
    <source>
        <dbReference type="EMBL" id="OQS07897.1"/>
    </source>
</evidence>
<dbReference type="STRING" id="74557.A0A1W0AC53"/>
<dbReference type="SUPFAM" id="SSF48334">
    <property type="entry name" value="DNA repair protein MutS, domain III"/>
    <property type="match status" value="1"/>
</dbReference>
<dbReference type="EMBL" id="JNBS01000041">
    <property type="protein sequence ID" value="OQS07897.1"/>
    <property type="molecule type" value="Genomic_DNA"/>
</dbReference>
<dbReference type="AlphaFoldDB" id="A0A1W0AC53"/>
<evidence type="ECO:0000313" key="7">
    <source>
        <dbReference type="Proteomes" id="UP000243217"/>
    </source>
</evidence>
<dbReference type="Pfam" id="PF00488">
    <property type="entry name" value="MutS_V"/>
    <property type="match status" value="1"/>
</dbReference>
<dbReference type="OrthoDB" id="276261at2759"/>
<dbReference type="GO" id="GO:0006298">
    <property type="term" value="P:mismatch repair"/>
    <property type="evidence" value="ECO:0007669"/>
    <property type="project" value="InterPro"/>
</dbReference>
<keyword evidence="2" id="KW-0547">Nucleotide-binding</keyword>
<dbReference type="SUPFAM" id="SSF52540">
    <property type="entry name" value="P-loop containing nucleoside triphosphate hydrolases"/>
    <property type="match status" value="1"/>
</dbReference>
<comment type="caution">
    <text evidence="6">The sequence shown here is derived from an EMBL/GenBank/DDBJ whole genome shotgun (WGS) entry which is preliminary data.</text>
</comment>
<keyword evidence="3" id="KW-0067">ATP-binding</keyword>
<dbReference type="InterPro" id="IPR045076">
    <property type="entry name" value="MutS"/>
</dbReference>
<gene>
    <name evidence="6" type="ORF">THRCLA_20037</name>
</gene>
<dbReference type="GO" id="GO:0005524">
    <property type="term" value="F:ATP binding"/>
    <property type="evidence" value="ECO:0007669"/>
    <property type="project" value="UniProtKB-KW"/>
</dbReference>
<evidence type="ECO:0000259" key="5">
    <source>
        <dbReference type="PROSITE" id="PS00486"/>
    </source>
</evidence>
<dbReference type="PANTHER" id="PTHR11361">
    <property type="entry name" value="DNA MISMATCH REPAIR PROTEIN MUTS FAMILY MEMBER"/>
    <property type="match status" value="1"/>
</dbReference>
<dbReference type="GO" id="GO:0007131">
    <property type="term" value="P:reciprocal meiotic recombination"/>
    <property type="evidence" value="ECO:0007669"/>
    <property type="project" value="TreeGrafter"/>
</dbReference>
<dbReference type="InterPro" id="IPR036187">
    <property type="entry name" value="DNA_mismatch_repair_MutS_sf"/>
</dbReference>
<dbReference type="InterPro" id="IPR000432">
    <property type="entry name" value="DNA_mismatch_repair_MutS_C"/>
</dbReference>
<keyword evidence="7" id="KW-1185">Reference proteome</keyword>
<reference evidence="6 7" key="1">
    <citation type="journal article" date="2014" name="Genome Biol. Evol.">
        <title>The secreted proteins of Achlya hypogyna and Thraustotheca clavata identify the ancestral oomycete secretome and reveal gene acquisitions by horizontal gene transfer.</title>
        <authorList>
            <person name="Misner I."/>
            <person name="Blouin N."/>
            <person name="Leonard G."/>
            <person name="Richards T.A."/>
            <person name="Lane C.E."/>
        </authorList>
    </citation>
    <scope>NUCLEOTIDE SEQUENCE [LARGE SCALE GENOMIC DNA]</scope>
    <source>
        <strain evidence="6 7">ATCC 34112</strain>
    </source>
</reference>
<sequence>MLEMANIFDNLNDKSLVIIDELGRGTSSTEGFAVAWTACEFLLNSKAYTLFSTHFHNLTSLTTQFENCRIYHFNSSQAKSEYAYKIKTGPYPISRGYGIEAAKICGMPPQIIYDANIACDTKDIALLNTRIKMCLEEINELSYDVIQAVLVKIRPFATHLYEMVDKIALLDMLLSFTQIAATAPSCQPYCCPQMGLNCNLVIRNGRHPVTEQIM</sequence>